<sequence length="311" mass="33116">MDVDSPRERAPKPRWGSPRTPVPKAFKPAAATLWSPGTPCTPQKPLWQQRCEEAVARCPYPCNFALWQSHKGEDRLVVDCHGSNALWAVFDGHLAQDVAGHAAKVAPRLFWSSPLWSSKPGEALANALCESHESARREELRGGSTAVMVAAVGGLLWCCFAGDSRVVAGLRSGGARRLSVDHTTSLPEEIARIRASGGNVEWGRLGGCLPMTRGLGNFRMEADGFACLPDVSCLPICDVEFVVLASDGLWDVLSDEACCALVREWGGVVGGIGRAAELLAQEARARGSADDIAVVVAYFPAELPPFATAGA</sequence>
<dbReference type="PANTHER" id="PTHR47992">
    <property type="entry name" value="PROTEIN PHOSPHATASE"/>
    <property type="match status" value="1"/>
</dbReference>
<gene>
    <name evidence="3" type="ORF">PBAH0796_LOCUS1462</name>
</gene>
<dbReference type="InterPro" id="IPR036457">
    <property type="entry name" value="PPM-type-like_dom_sf"/>
</dbReference>
<protein>
    <recommendedName>
        <fullName evidence="2">PPM-type phosphatase domain-containing protein</fullName>
    </recommendedName>
</protein>
<dbReference type="CDD" id="cd00143">
    <property type="entry name" value="PP2Cc"/>
    <property type="match status" value="1"/>
</dbReference>
<reference evidence="3" key="1">
    <citation type="submission" date="2021-01" db="EMBL/GenBank/DDBJ databases">
        <authorList>
            <person name="Corre E."/>
            <person name="Pelletier E."/>
            <person name="Niang G."/>
            <person name="Scheremetjew M."/>
            <person name="Finn R."/>
            <person name="Kale V."/>
            <person name="Holt S."/>
            <person name="Cochrane G."/>
            <person name="Meng A."/>
            <person name="Brown T."/>
            <person name="Cohen L."/>
        </authorList>
    </citation>
    <scope>NUCLEOTIDE SEQUENCE</scope>
    <source>
        <strain evidence="3">Pbaha01</strain>
    </source>
</reference>
<proteinExistence type="predicted"/>
<dbReference type="AlphaFoldDB" id="A0A7S0F8R1"/>
<dbReference type="EMBL" id="HBEG01002627">
    <property type="protein sequence ID" value="CAD8345724.1"/>
    <property type="molecule type" value="Transcribed_RNA"/>
</dbReference>
<evidence type="ECO:0000313" key="3">
    <source>
        <dbReference type="EMBL" id="CAD8345724.1"/>
    </source>
</evidence>
<dbReference type="SUPFAM" id="SSF81606">
    <property type="entry name" value="PP2C-like"/>
    <property type="match status" value="1"/>
</dbReference>
<accession>A0A7S0F8R1</accession>
<dbReference type="Pfam" id="PF00481">
    <property type="entry name" value="PP2C"/>
    <property type="match status" value="1"/>
</dbReference>
<evidence type="ECO:0000259" key="2">
    <source>
        <dbReference type="PROSITE" id="PS51746"/>
    </source>
</evidence>
<feature type="compositionally biased region" description="Basic and acidic residues" evidence="1">
    <location>
        <begin position="1"/>
        <end position="11"/>
    </location>
</feature>
<name>A0A7S0F8R1_9DINO</name>
<dbReference type="PROSITE" id="PS51746">
    <property type="entry name" value="PPM_2"/>
    <property type="match status" value="1"/>
</dbReference>
<dbReference type="Gene3D" id="3.60.40.10">
    <property type="entry name" value="PPM-type phosphatase domain"/>
    <property type="match status" value="1"/>
</dbReference>
<evidence type="ECO:0000256" key="1">
    <source>
        <dbReference type="SAM" id="MobiDB-lite"/>
    </source>
</evidence>
<dbReference type="SMART" id="SM00332">
    <property type="entry name" value="PP2Cc"/>
    <property type="match status" value="1"/>
</dbReference>
<feature type="domain" description="PPM-type phosphatase" evidence="2">
    <location>
        <begin position="57"/>
        <end position="299"/>
    </location>
</feature>
<dbReference type="InterPro" id="IPR001932">
    <property type="entry name" value="PPM-type_phosphatase-like_dom"/>
</dbReference>
<dbReference type="InterPro" id="IPR015655">
    <property type="entry name" value="PP2C"/>
</dbReference>
<feature type="region of interest" description="Disordered" evidence="1">
    <location>
        <begin position="1"/>
        <end position="23"/>
    </location>
</feature>
<organism evidence="3">
    <name type="scientific">Pyrodinium bahamense</name>
    <dbReference type="NCBI Taxonomy" id="73915"/>
    <lineage>
        <taxon>Eukaryota</taxon>
        <taxon>Sar</taxon>
        <taxon>Alveolata</taxon>
        <taxon>Dinophyceae</taxon>
        <taxon>Gonyaulacales</taxon>
        <taxon>Pyrocystaceae</taxon>
        <taxon>Pyrodinium</taxon>
    </lineage>
</organism>
<dbReference type="GO" id="GO:0004722">
    <property type="term" value="F:protein serine/threonine phosphatase activity"/>
    <property type="evidence" value="ECO:0007669"/>
    <property type="project" value="InterPro"/>
</dbReference>